<dbReference type="PANTHER" id="PTHR11735:SF11">
    <property type="entry name" value="TRNA THREONYLCARBAMOYLADENOSINE BIOSYNTHESIS PROTEIN TSAB"/>
    <property type="match status" value="1"/>
</dbReference>
<dbReference type="Gene3D" id="3.30.420.40">
    <property type="match status" value="2"/>
</dbReference>
<keyword evidence="2" id="KW-0012">Acyltransferase</keyword>
<dbReference type="NCBIfam" id="TIGR03725">
    <property type="entry name" value="T6A_YeaZ"/>
    <property type="match status" value="1"/>
</dbReference>
<dbReference type="EMBL" id="JBHSTE010000004">
    <property type="protein sequence ID" value="MFC6333653.1"/>
    <property type="molecule type" value="Genomic_DNA"/>
</dbReference>
<dbReference type="PANTHER" id="PTHR11735">
    <property type="entry name" value="TRNA N6-ADENOSINE THREONYLCARBAMOYLTRANSFERASE"/>
    <property type="match status" value="1"/>
</dbReference>
<dbReference type="Proteomes" id="UP001596233">
    <property type="component" value="Unassembled WGS sequence"/>
</dbReference>
<dbReference type="GO" id="GO:0061711">
    <property type="term" value="F:tRNA N(6)-L-threonylcarbamoyladenine synthase activity"/>
    <property type="evidence" value="ECO:0007669"/>
    <property type="project" value="UniProtKB-EC"/>
</dbReference>
<gene>
    <name evidence="2" type="primary">tsaB</name>
    <name evidence="2" type="ORF">ACFP56_13575</name>
</gene>
<dbReference type="SUPFAM" id="SSF53067">
    <property type="entry name" value="Actin-like ATPase domain"/>
    <property type="match status" value="1"/>
</dbReference>
<protein>
    <submittedName>
        <fullName evidence="2">tRNA (Adenosine(37)-N6)-threonylcarbamoyltransferase complex dimerization subunit type 1 TsaB</fullName>
        <ecNumber evidence="2">2.3.1.234</ecNumber>
    </submittedName>
</protein>
<dbReference type="InterPro" id="IPR022496">
    <property type="entry name" value="T6A_TsaB"/>
</dbReference>
<dbReference type="CDD" id="cd24032">
    <property type="entry name" value="ASKHA_NBD_TsaB"/>
    <property type="match status" value="1"/>
</dbReference>
<evidence type="ECO:0000313" key="3">
    <source>
        <dbReference type="Proteomes" id="UP001596233"/>
    </source>
</evidence>
<reference evidence="3" key="1">
    <citation type="journal article" date="2019" name="Int. J. Syst. Evol. Microbiol.">
        <title>The Global Catalogue of Microorganisms (GCM) 10K type strain sequencing project: providing services to taxonomists for standard genome sequencing and annotation.</title>
        <authorList>
            <consortium name="The Broad Institute Genomics Platform"/>
            <consortium name="The Broad Institute Genome Sequencing Center for Infectious Disease"/>
            <person name="Wu L."/>
            <person name="Ma J."/>
        </authorList>
    </citation>
    <scope>NUCLEOTIDE SEQUENCE [LARGE SCALE GENOMIC DNA]</scope>
    <source>
        <strain evidence="3">PCU 280</strain>
    </source>
</reference>
<keyword evidence="3" id="KW-1185">Reference proteome</keyword>
<dbReference type="Pfam" id="PF00814">
    <property type="entry name" value="TsaD"/>
    <property type="match status" value="1"/>
</dbReference>
<dbReference type="RefSeq" id="WP_379235344.1">
    <property type="nucleotide sequence ID" value="NZ_JBHSTE010000004.1"/>
</dbReference>
<organism evidence="2 3">
    <name type="scientific">Paenibacillus septentrionalis</name>
    <dbReference type="NCBI Taxonomy" id="429342"/>
    <lineage>
        <taxon>Bacteria</taxon>
        <taxon>Bacillati</taxon>
        <taxon>Bacillota</taxon>
        <taxon>Bacilli</taxon>
        <taxon>Bacillales</taxon>
        <taxon>Paenibacillaceae</taxon>
        <taxon>Paenibacillus</taxon>
    </lineage>
</organism>
<dbReference type="InterPro" id="IPR000905">
    <property type="entry name" value="Gcp-like_dom"/>
</dbReference>
<dbReference type="EC" id="2.3.1.234" evidence="2"/>
<evidence type="ECO:0000313" key="2">
    <source>
        <dbReference type="EMBL" id="MFC6333653.1"/>
    </source>
</evidence>
<comment type="caution">
    <text evidence="2">The sequence shown here is derived from an EMBL/GenBank/DDBJ whole genome shotgun (WGS) entry which is preliminary data.</text>
</comment>
<dbReference type="InterPro" id="IPR043129">
    <property type="entry name" value="ATPase_NBD"/>
</dbReference>
<keyword evidence="2" id="KW-0808">Transferase</keyword>
<name>A0ABW1V7R9_9BACL</name>
<feature type="domain" description="Gcp-like" evidence="1">
    <location>
        <begin position="34"/>
        <end position="142"/>
    </location>
</feature>
<sequence>MNKQSTVMAIDTSTATMAGALMRNDQLLASVQTEAERNHSIHIMTNIEAMLAASGVKLQELEGIVTGIGPGSYTGVRIAVTAAKTLAWTAEKQLIGVSSLAGLAFSGVLAEEGTLPNAIVIPLMDARRGQVYTAAFAVHMQTDTCSRLDQDHIVMMNTWCQYWELKLQELKDAGIEIVAFFGDVGQHEASISAFQSSAEAVGLKVLAKQHQMNGQAFAMLGRGQWLNERVIAADPHELVPNYAQLTEAEVKQNAKEQEEGKR</sequence>
<evidence type="ECO:0000259" key="1">
    <source>
        <dbReference type="Pfam" id="PF00814"/>
    </source>
</evidence>
<proteinExistence type="predicted"/>
<accession>A0ABW1V7R9</accession>